<dbReference type="AlphaFoldDB" id="A0A3B0WX26"/>
<dbReference type="Pfam" id="PF00226">
    <property type="entry name" value="DnaJ"/>
    <property type="match status" value="1"/>
</dbReference>
<evidence type="ECO:0000313" key="2">
    <source>
        <dbReference type="EMBL" id="VAW56843.1"/>
    </source>
</evidence>
<dbReference type="SUPFAM" id="SSF46565">
    <property type="entry name" value="Chaperone J-domain"/>
    <property type="match status" value="1"/>
</dbReference>
<accession>A0A3B0WX26</accession>
<dbReference type="EMBL" id="UOFF01000289">
    <property type="protein sequence ID" value="VAW56843.1"/>
    <property type="molecule type" value="Genomic_DNA"/>
</dbReference>
<dbReference type="CDD" id="cd06257">
    <property type="entry name" value="DnaJ"/>
    <property type="match status" value="1"/>
</dbReference>
<dbReference type="InterPro" id="IPR036869">
    <property type="entry name" value="J_dom_sf"/>
</dbReference>
<dbReference type="InterPro" id="IPR001623">
    <property type="entry name" value="DnaJ_domain"/>
</dbReference>
<dbReference type="PROSITE" id="PS50076">
    <property type="entry name" value="DNAJ_2"/>
    <property type="match status" value="1"/>
</dbReference>
<dbReference type="InterPro" id="IPR021059">
    <property type="entry name" value="DnaJ-related_N"/>
</dbReference>
<proteinExistence type="predicted"/>
<sequence>MHKQNPLILAILNILKLEKKSLSLYQLMRILENNDYILSQKIDNQSQDLLLFQKNFVVMNALYQLKSDLMDTGYTLNISSLKIELVHETTIPKSSLTNDDIEDDKTHAALSEYYLNWYNYKQTDEAGVEALLNSFWHEYEKIYKKQHETDKRLDSLRILGLESKASWKNIQQTYRQLVTICHPDKGGDSLQFIKIREAYLVLKLTQNMNYEL</sequence>
<feature type="domain" description="J" evidence="1">
    <location>
        <begin position="154"/>
        <end position="212"/>
    </location>
</feature>
<gene>
    <name evidence="2" type="ORF">MNBD_GAMMA07-465</name>
</gene>
<reference evidence="2" key="1">
    <citation type="submission" date="2018-06" db="EMBL/GenBank/DDBJ databases">
        <authorList>
            <person name="Zhirakovskaya E."/>
        </authorList>
    </citation>
    <scope>NUCLEOTIDE SEQUENCE</scope>
</reference>
<evidence type="ECO:0000259" key="1">
    <source>
        <dbReference type="PROSITE" id="PS50076"/>
    </source>
</evidence>
<dbReference type="Pfam" id="PF12339">
    <property type="entry name" value="DNAJ_related"/>
    <property type="match status" value="1"/>
</dbReference>
<dbReference type="Gene3D" id="1.10.287.110">
    <property type="entry name" value="DnaJ domain"/>
    <property type="match status" value="1"/>
</dbReference>
<protein>
    <recommendedName>
        <fullName evidence="1">J domain-containing protein</fullName>
    </recommendedName>
</protein>
<dbReference type="SMART" id="SM00271">
    <property type="entry name" value="DnaJ"/>
    <property type="match status" value="1"/>
</dbReference>
<organism evidence="2">
    <name type="scientific">hydrothermal vent metagenome</name>
    <dbReference type="NCBI Taxonomy" id="652676"/>
    <lineage>
        <taxon>unclassified sequences</taxon>
        <taxon>metagenomes</taxon>
        <taxon>ecological metagenomes</taxon>
    </lineage>
</organism>
<name>A0A3B0WX26_9ZZZZ</name>